<evidence type="ECO:0000313" key="2">
    <source>
        <dbReference type="EMBL" id="GLB67474.1"/>
    </source>
</evidence>
<protein>
    <submittedName>
        <fullName evidence="2">Glyoxalase</fullName>
    </submittedName>
</protein>
<accession>A0ABQ5MU19</accession>
<dbReference type="PROSITE" id="PS51819">
    <property type="entry name" value="VOC"/>
    <property type="match status" value="1"/>
</dbReference>
<sequence>MRELDFMLTTTKMTTVLPVKDMDRAREFYEKSLGLKAKGLLDADTFIFTSDGNTALELLRRPDLPASEHTAVSFEVADLDAEMKDLESHGVRFEDYDLPGLKTENHIATSEHERCAWFTDTEGNILCLHQNLM</sequence>
<evidence type="ECO:0000259" key="1">
    <source>
        <dbReference type="PROSITE" id="PS51819"/>
    </source>
</evidence>
<dbReference type="SUPFAM" id="SSF54593">
    <property type="entry name" value="Glyoxalase/Bleomycin resistance protein/Dihydroxybiphenyl dioxygenase"/>
    <property type="match status" value="1"/>
</dbReference>
<proteinExistence type="predicted"/>
<comment type="caution">
    <text evidence="2">The sequence shown here is derived from an EMBL/GenBank/DDBJ whole genome shotgun (WGS) entry which is preliminary data.</text>
</comment>
<dbReference type="InterPro" id="IPR029068">
    <property type="entry name" value="Glyas_Bleomycin-R_OHBP_Dase"/>
</dbReference>
<dbReference type="InterPro" id="IPR037523">
    <property type="entry name" value="VOC_core"/>
</dbReference>
<feature type="domain" description="VOC" evidence="1">
    <location>
        <begin position="10"/>
        <end position="131"/>
    </location>
</feature>
<dbReference type="InterPro" id="IPR004360">
    <property type="entry name" value="Glyas_Fos-R_dOase_dom"/>
</dbReference>
<dbReference type="Pfam" id="PF00903">
    <property type="entry name" value="Glyoxalase"/>
    <property type="match status" value="1"/>
</dbReference>
<gene>
    <name evidence="2" type="ORF">AHIS1636_19140</name>
</gene>
<dbReference type="Proteomes" id="UP001209654">
    <property type="component" value="Unassembled WGS sequence"/>
</dbReference>
<dbReference type="Gene3D" id="3.10.180.10">
    <property type="entry name" value="2,3-Dihydroxybiphenyl 1,2-Dioxygenase, domain 1"/>
    <property type="match status" value="1"/>
</dbReference>
<organism evidence="2 3">
    <name type="scientific">Arthrobacter mangrovi</name>
    <dbReference type="NCBI Taxonomy" id="2966350"/>
    <lineage>
        <taxon>Bacteria</taxon>
        <taxon>Bacillati</taxon>
        <taxon>Actinomycetota</taxon>
        <taxon>Actinomycetes</taxon>
        <taxon>Micrococcales</taxon>
        <taxon>Micrococcaceae</taxon>
        <taxon>Arthrobacter</taxon>
    </lineage>
</organism>
<dbReference type="RefSeq" id="WP_264795601.1">
    <property type="nucleotide sequence ID" value="NZ_BRVS01000008.1"/>
</dbReference>
<reference evidence="2 3" key="1">
    <citation type="journal article" date="2023" name="Int. J. Syst. Evol. Microbiol.">
        <title>Arthrobacter mangrovi sp. nov., an actinobacterium isolated from the rhizosphere of a mangrove.</title>
        <authorList>
            <person name="Hamada M."/>
            <person name="Saitou S."/>
            <person name="Enomoto N."/>
            <person name="Nanri K."/>
            <person name="Hidaka K."/>
            <person name="Miura T."/>
            <person name="Tamura T."/>
        </authorList>
    </citation>
    <scope>NUCLEOTIDE SEQUENCE [LARGE SCALE GENOMIC DNA]</scope>
    <source>
        <strain evidence="2 3">NBRC 112813</strain>
    </source>
</reference>
<keyword evidence="3" id="KW-1185">Reference proteome</keyword>
<name>A0ABQ5MU19_9MICC</name>
<evidence type="ECO:0000313" key="3">
    <source>
        <dbReference type="Proteomes" id="UP001209654"/>
    </source>
</evidence>
<dbReference type="EMBL" id="BRVS01000008">
    <property type="protein sequence ID" value="GLB67474.1"/>
    <property type="molecule type" value="Genomic_DNA"/>
</dbReference>